<keyword evidence="5 10" id="KW-0547">Nucleotide-binding</keyword>
<dbReference type="Pfam" id="PF03193">
    <property type="entry name" value="RsgA_GTPase"/>
    <property type="match status" value="1"/>
</dbReference>
<evidence type="ECO:0000256" key="8">
    <source>
        <dbReference type="ARBA" id="ARBA00022884"/>
    </source>
</evidence>
<dbReference type="Proteomes" id="UP000230790">
    <property type="component" value="Unassembled WGS sequence"/>
</dbReference>
<evidence type="ECO:0000313" key="14">
    <source>
        <dbReference type="Proteomes" id="UP000230790"/>
    </source>
</evidence>
<dbReference type="PROSITE" id="PS50936">
    <property type="entry name" value="ENGC_GTPASE"/>
    <property type="match status" value="1"/>
</dbReference>
<evidence type="ECO:0000256" key="3">
    <source>
        <dbReference type="ARBA" id="ARBA00022723"/>
    </source>
</evidence>
<keyword evidence="8 10" id="KW-0694">RNA-binding</keyword>
<keyword evidence="9 10" id="KW-0342">GTP-binding</keyword>
<feature type="binding site" evidence="10">
    <location>
        <begin position="199"/>
        <end position="207"/>
    </location>
    <ligand>
        <name>GTP</name>
        <dbReference type="ChEBI" id="CHEBI:37565"/>
    </ligand>
</feature>
<dbReference type="EC" id="3.6.1.-" evidence="10"/>
<reference evidence="13 14" key="1">
    <citation type="submission" date="2017-11" db="EMBL/GenBank/DDBJ databases">
        <title>Evolution of Phototrophy in the Chloroflexi Phylum Driven by Horizontal Gene Transfer.</title>
        <authorList>
            <person name="Ward L.M."/>
            <person name="Hemp J."/>
            <person name="Shih P.M."/>
            <person name="Mcglynn S.E."/>
            <person name="Fischer W."/>
        </authorList>
    </citation>
    <scope>NUCLEOTIDE SEQUENCE [LARGE SCALE GENOMIC DNA]</scope>
    <source>
        <strain evidence="13">JP3_7</strain>
    </source>
</reference>
<dbReference type="Gene3D" id="3.40.50.300">
    <property type="entry name" value="P-loop containing nucleotide triphosphate hydrolases"/>
    <property type="match status" value="1"/>
</dbReference>
<dbReference type="InterPro" id="IPR030378">
    <property type="entry name" value="G_CP_dom"/>
</dbReference>
<dbReference type="PANTHER" id="PTHR32120">
    <property type="entry name" value="SMALL RIBOSOMAL SUBUNIT BIOGENESIS GTPASE RSGA"/>
    <property type="match status" value="1"/>
</dbReference>
<keyword evidence="6 10" id="KW-0378">Hydrolase</keyword>
<keyword evidence="1 10" id="KW-0963">Cytoplasm</keyword>
<organism evidence="13 14">
    <name type="scientific">Candidatus Thermofonsia Clade 3 bacterium</name>
    <dbReference type="NCBI Taxonomy" id="2364212"/>
    <lineage>
        <taxon>Bacteria</taxon>
        <taxon>Bacillati</taxon>
        <taxon>Chloroflexota</taxon>
        <taxon>Candidatus Thermofontia</taxon>
        <taxon>Candidatus Thermofonsia Clade 3</taxon>
    </lineage>
</organism>
<protein>
    <recommendedName>
        <fullName evidence="10">Small ribosomal subunit biogenesis GTPase RsgA</fullName>
        <ecNumber evidence="10">3.6.1.-</ecNumber>
    </recommendedName>
</protein>
<dbReference type="HAMAP" id="MF_01820">
    <property type="entry name" value="GTPase_RsgA"/>
    <property type="match status" value="1"/>
</dbReference>
<dbReference type="PROSITE" id="PS51721">
    <property type="entry name" value="G_CP"/>
    <property type="match status" value="1"/>
</dbReference>
<evidence type="ECO:0000256" key="4">
    <source>
        <dbReference type="ARBA" id="ARBA00022730"/>
    </source>
</evidence>
<dbReference type="InterPro" id="IPR031944">
    <property type="entry name" value="RsgA_N"/>
</dbReference>
<comment type="subunit">
    <text evidence="10">Monomer. Associates with 30S ribosomal subunit, binds 16S rRNA.</text>
</comment>
<dbReference type="GO" id="GO:0046872">
    <property type="term" value="F:metal ion binding"/>
    <property type="evidence" value="ECO:0007669"/>
    <property type="project" value="UniProtKB-KW"/>
</dbReference>
<dbReference type="Gene3D" id="2.40.50.140">
    <property type="entry name" value="Nucleic acid-binding proteins"/>
    <property type="match status" value="1"/>
</dbReference>
<keyword evidence="2 10" id="KW-0690">Ribosome biogenesis</keyword>
<sequence length="326" mass="35997">MSDESKPIAQHGRVIKAQSGFFTVHCDDGRRFVCKAAGRLTQSKHEEDALAVGDRVTVEPVKSEGLVNGRIIAVAPRGRTLSRLDPVFTARGKPGQQIRQVIVANVDMAVFVFACAEPEFHPRMLDRYLVGAEAQQLSTVIVASKVDLVGLDAARAMFATYEQLGYEVIYTSTHADHPAYAGIARLRERLHGKLSVLTGKSGVGKSSLLNALKPGLGKEVGRISEALKKGRHTTVVPELVQLDECSWIADTPGIRAYAVWDVQAEELDGYYREIAPLVSQCEFSDCTHTHEPGCAVIRALRRGEISQARYDSYLRLREELSQQRKW</sequence>
<dbReference type="GO" id="GO:0005525">
    <property type="term" value="F:GTP binding"/>
    <property type="evidence" value="ECO:0007669"/>
    <property type="project" value="UniProtKB-UniRule"/>
</dbReference>
<feature type="binding site" evidence="10">
    <location>
        <position position="294"/>
    </location>
    <ligand>
        <name>Zn(2+)</name>
        <dbReference type="ChEBI" id="CHEBI:29105"/>
    </ligand>
</feature>
<dbReference type="GO" id="GO:0005737">
    <property type="term" value="C:cytoplasm"/>
    <property type="evidence" value="ECO:0007669"/>
    <property type="project" value="UniProtKB-SubCell"/>
</dbReference>
<proteinExistence type="inferred from homology"/>
<accession>A0A2M8QCD3</accession>
<feature type="binding site" evidence="10">
    <location>
        <position position="288"/>
    </location>
    <ligand>
        <name>Zn(2+)</name>
        <dbReference type="ChEBI" id="CHEBI:29105"/>
    </ligand>
</feature>
<evidence type="ECO:0000313" key="13">
    <source>
        <dbReference type="EMBL" id="PJF47422.1"/>
    </source>
</evidence>
<evidence type="ECO:0000259" key="11">
    <source>
        <dbReference type="PROSITE" id="PS50936"/>
    </source>
</evidence>
<dbReference type="Gene3D" id="1.10.40.50">
    <property type="entry name" value="Probable gtpase engc, domain 3"/>
    <property type="match status" value="1"/>
</dbReference>
<dbReference type="GO" id="GO:0003924">
    <property type="term" value="F:GTPase activity"/>
    <property type="evidence" value="ECO:0007669"/>
    <property type="project" value="UniProtKB-UniRule"/>
</dbReference>
<evidence type="ECO:0000256" key="9">
    <source>
        <dbReference type="ARBA" id="ARBA00023134"/>
    </source>
</evidence>
<dbReference type="PANTHER" id="PTHR32120:SF11">
    <property type="entry name" value="SMALL RIBOSOMAL SUBUNIT BIOGENESIS GTPASE RSGA 1, MITOCHONDRIAL-RELATED"/>
    <property type="match status" value="1"/>
</dbReference>
<name>A0A2M8QCD3_9CHLR</name>
<dbReference type="EMBL" id="PGTN01000049">
    <property type="protein sequence ID" value="PJF47422.1"/>
    <property type="molecule type" value="Genomic_DNA"/>
</dbReference>
<feature type="binding site" evidence="10">
    <location>
        <position position="281"/>
    </location>
    <ligand>
        <name>Zn(2+)</name>
        <dbReference type="ChEBI" id="CHEBI:29105"/>
    </ligand>
</feature>
<dbReference type="Pfam" id="PF16745">
    <property type="entry name" value="RsgA_N"/>
    <property type="match status" value="1"/>
</dbReference>
<evidence type="ECO:0000256" key="10">
    <source>
        <dbReference type="HAMAP-Rule" id="MF_01820"/>
    </source>
</evidence>
<evidence type="ECO:0000259" key="12">
    <source>
        <dbReference type="PROSITE" id="PS51721"/>
    </source>
</evidence>
<dbReference type="AlphaFoldDB" id="A0A2M8QCD3"/>
<evidence type="ECO:0000256" key="2">
    <source>
        <dbReference type="ARBA" id="ARBA00022517"/>
    </source>
</evidence>
<feature type="domain" description="EngC GTPase" evidence="11">
    <location>
        <begin position="104"/>
        <end position="255"/>
    </location>
</feature>
<dbReference type="GO" id="GO:0019843">
    <property type="term" value="F:rRNA binding"/>
    <property type="evidence" value="ECO:0007669"/>
    <property type="project" value="UniProtKB-KW"/>
</dbReference>
<dbReference type="InterPro" id="IPR012340">
    <property type="entry name" value="NA-bd_OB-fold"/>
</dbReference>
<dbReference type="CDD" id="cd01854">
    <property type="entry name" value="YjeQ_EngC"/>
    <property type="match status" value="1"/>
</dbReference>
<feature type="binding site" evidence="10">
    <location>
        <position position="286"/>
    </location>
    <ligand>
        <name>Zn(2+)</name>
        <dbReference type="ChEBI" id="CHEBI:29105"/>
    </ligand>
</feature>
<keyword evidence="4 10" id="KW-0699">rRNA-binding</keyword>
<comment type="function">
    <text evidence="10">One of several proteins that assist in the late maturation steps of the functional core of the 30S ribosomal subunit. Helps release RbfA from mature subunits. May play a role in the assembly of ribosomal proteins into the subunit. Circularly permuted GTPase that catalyzes slow GTP hydrolysis, GTPase activity is stimulated by the 30S ribosomal subunit.</text>
</comment>
<gene>
    <name evidence="10 13" type="primary">rsgA</name>
    <name evidence="13" type="ORF">CUN48_08660</name>
</gene>
<dbReference type="SUPFAM" id="SSF52540">
    <property type="entry name" value="P-loop containing nucleoside triphosphate hydrolases"/>
    <property type="match status" value="1"/>
</dbReference>
<dbReference type="InterPro" id="IPR010914">
    <property type="entry name" value="RsgA_GTPase_dom"/>
</dbReference>
<comment type="similarity">
    <text evidence="10">Belongs to the TRAFAC class YlqF/YawG GTPase family. RsgA subfamily.</text>
</comment>
<keyword evidence="7 10" id="KW-0862">Zinc</keyword>
<feature type="domain" description="CP-type G" evidence="12">
    <location>
        <begin position="95"/>
        <end position="257"/>
    </location>
</feature>
<feature type="binding site" evidence="10">
    <location>
        <begin position="144"/>
        <end position="147"/>
    </location>
    <ligand>
        <name>GTP</name>
        <dbReference type="ChEBI" id="CHEBI:37565"/>
    </ligand>
</feature>
<dbReference type="InterPro" id="IPR004881">
    <property type="entry name" value="Ribosome_biogen_GTPase_RsgA"/>
</dbReference>
<comment type="cofactor">
    <cofactor evidence="10">
        <name>Zn(2+)</name>
        <dbReference type="ChEBI" id="CHEBI:29105"/>
    </cofactor>
    <text evidence="10">Binds 1 zinc ion per subunit.</text>
</comment>
<comment type="caution">
    <text evidence="13">The sequence shown here is derived from an EMBL/GenBank/DDBJ whole genome shotgun (WGS) entry which is preliminary data.</text>
</comment>
<comment type="subcellular location">
    <subcellularLocation>
        <location evidence="10">Cytoplasm</location>
    </subcellularLocation>
</comment>
<dbReference type="NCBIfam" id="TIGR00157">
    <property type="entry name" value="ribosome small subunit-dependent GTPase A"/>
    <property type="match status" value="1"/>
</dbReference>
<dbReference type="SUPFAM" id="SSF50249">
    <property type="entry name" value="Nucleic acid-binding proteins"/>
    <property type="match status" value="1"/>
</dbReference>
<keyword evidence="3 10" id="KW-0479">Metal-binding</keyword>
<evidence type="ECO:0000256" key="1">
    <source>
        <dbReference type="ARBA" id="ARBA00022490"/>
    </source>
</evidence>
<evidence type="ECO:0000256" key="6">
    <source>
        <dbReference type="ARBA" id="ARBA00022801"/>
    </source>
</evidence>
<dbReference type="GO" id="GO:0042274">
    <property type="term" value="P:ribosomal small subunit biogenesis"/>
    <property type="evidence" value="ECO:0007669"/>
    <property type="project" value="UniProtKB-UniRule"/>
</dbReference>
<dbReference type="InterPro" id="IPR027417">
    <property type="entry name" value="P-loop_NTPase"/>
</dbReference>
<evidence type="ECO:0000256" key="7">
    <source>
        <dbReference type="ARBA" id="ARBA00022833"/>
    </source>
</evidence>
<evidence type="ECO:0000256" key="5">
    <source>
        <dbReference type="ARBA" id="ARBA00022741"/>
    </source>
</evidence>